<dbReference type="PANTHER" id="PTHR11575:SF24">
    <property type="entry name" value="5'-NUCLEOTIDASE"/>
    <property type="match status" value="1"/>
</dbReference>
<dbReference type="InterPro" id="IPR006179">
    <property type="entry name" value="5_nucleotidase/apyrase"/>
</dbReference>
<sequence>MERTFKIIYTSDTHGHIFPVNYAAGCGESSGLLNLAAQIDKNGNTLVLDGGDSLQGTPLVQYYLAHADEFPHHPVAEAFNAMGCDYFTLGNHDFNFGYDALRAYLCAMDGVCLCANVQDLGGALPLLPETVHTLKNGLRIGITGIVTDYVNVWEQPQNLKKLRITEAFDAARAACARLRPICDICVCIYHGGFEEDLHTGAVLSGSGENLACRIARELDFDLLLTGHQHMPVESVRIGGTFAVQPPANAGRYLQVEAAVRDGGAEFSARLLPVGGIHREQPYRRLLPLEQAAQGWLDEPVGHLEQAIPPEEKLCAALHGSAVAALFNQVQLSHTGADISCTSLGNEPAGLAASVTMRAITAAYLFSNTLVVLEITEEILRALLERCASYFTLENGTPRVSDAFLSPKVEHYNYDFFAGISYQFDLRQPVGRRLTRLSRLDGTPLGPGPLRLCTSNYRATGTGGYDALRTCPVLWRGSVEMPELVAEYVRANSPVSLPCNGRMEAIW</sequence>
<dbReference type="SUPFAM" id="SSF56300">
    <property type="entry name" value="Metallo-dependent phosphatases"/>
    <property type="match status" value="1"/>
</dbReference>
<gene>
    <name evidence="5" type="ORF">TQ39_02140</name>
</gene>
<evidence type="ECO:0000313" key="6">
    <source>
        <dbReference type="Proteomes" id="UP000032483"/>
    </source>
</evidence>
<evidence type="ECO:0000256" key="2">
    <source>
        <dbReference type="RuleBase" id="RU362119"/>
    </source>
</evidence>
<dbReference type="InterPro" id="IPR004843">
    <property type="entry name" value="Calcineurin-like_PHP"/>
</dbReference>
<evidence type="ECO:0000259" key="4">
    <source>
        <dbReference type="Pfam" id="PF02872"/>
    </source>
</evidence>
<dbReference type="PRINTS" id="PR01607">
    <property type="entry name" value="APYRASEFAMLY"/>
</dbReference>
<evidence type="ECO:0000259" key="3">
    <source>
        <dbReference type="Pfam" id="PF00149"/>
    </source>
</evidence>
<evidence type="ECO:0000256" key="1">
    <source>
        <dbReference type="ARBA" id="ARBA00022729"/>
    </source>
</evidence>
<dbReference type="InterPro" id="IPR036907">
    <property type="entry name" value="5'-Nucleotdase_C_sf"/>
</dbReference>
<dbReference type="GO" id="GO:0000166">
    <property type="term" value="F:nucleotide binding"/>
    <property type="evidence" value="ECO:0007669"/>
    <property type="project" value="UniProtKB-KW"/>
</dbReference>
<keyword evidence="1" id="KW-0732">Signal</keyword>
<dbReference type="GO" id="GO:0016787">
    <property type="term" value="F:hydrolase activity"/>
    <property type="evidence" value="ECO:0007669"/>
    <property type="project" value="UniProtKB-KW"/>
</dbReference>
<dbReference type="EMBL" id="JXXK01000002">
    <property type="protein sequence ID" value="KJF41049.1"/>
    <property type="molecule type" value="Genomic_DNA"/>
</dbReference>
<dbReference type="AlphaFoldDB" id="A0A0D8J2R1"/>
<comment type="caution">
    <text evidence="5">The sequence shown here is derived from an EMBL/GenBank/DDBJ whole genome shotgun (WGS) entry which is preliminary data.</text>
</comment>
<dbReference type="RefSeq" id="WP_050004401.1">
    <property type="nucleotide sequence ID" value="NZ_CAUBPW010000010.1"/>
</dbReference>
<dbReference type="Gene3D" id="3.60.21.10">
    <property type="match status" value="1"/>
</dbReference>
<proteinExistence type="inferred from homology"/>
<feature type="domain" description="5'-Nucleotidase C-terminal" evidence="4">
    <location>
        <begin position="317"/>
        <end position="467"/>
    </location>
</feature>
<protein>
    <submittedName>
        <fullName evidence="5">5'-nucleotidase</fullName>
    </submittedName>
</protein>
<dbReference type="Proteomes" id="UP000032483">
    <property type="component" value="Unassembled WGS sequence"/>
</dbReference>
<dbReference type="GO" id="GO:0030288">
    <property type="term" value="C:outer membrane-bounded periplasmic space"/>
    <property type="evidence" value="ECO:0007669"/>
    <property type="project" value="TreeGrafter"/>
</dbReference>
<keyword evidence="2" id="KW-0378">Hydrolase</keyword>
<dbReference type="Gene3D" id="3.90.780.10">
    <property type="entry name" value="5'-Nucleotidase, C-terminal domain"/>
    <property type="match status" value="1"/>
</dbReference>
<dbReference type="PATRIC" id="fig|1550024.3.peg.476"/>
<accession>A0A0D8J2R1</accession>
<dbReference type="SUPFAM" id="SSF55816">
    <property type="entry name" value="5'-nucleotidase (syn. UDP-sugar hydrolase), C-terminal domain"/>
    <property type="match status" value="1"/>
</dbReference>
<keyword evidence="6" id="KW-1185">Reference proteome</keyword>
<dbReference type="GO" id="GO:0009166">
    <property type="term" value="P:nucleotide catabolic process"/>
    <property type="evidence" value="ECO:0007669"/>
    <property type="project" value="InterPro"/>
</dbReference>
<organism evidence="5 6">
    <name type="scientific">Ruthenibacterium lactatiformans</name>
    <dbReference type="NCBI Taxonomy" id="1550024"/>
    <lineage>
        <taxon>Bacteria</taxon>
        <taxon>Bacillati</taxon>
        <taxon>Bacillota</taxon>
        <taxon>Clostridia</taxon>
        <taxon>Eubacteriales</taxon>
        <taxon>Oscillospiraceae</taxon>
        <taxon>Ruthenibacterium</taxon>
    </lineage>
</organism>
<feature type="domain" description="Calcineurin-like phosphoesterase" evidence="3">
    <location>
        <begin position="5"/>
        <end position="231"/>
    </location>
</feature>
<dbReference type="InterPro" id="IPR029052">
    <property type="entry name" value="Metallo-depent_PP-like"/>
</dbReference>
<name>A0A0D8J2R1_9FIRM</name>
<dbReference type="InterPro" id="IPR008334">
    <property type="entry name" value="5'-Nucleotdase_C"/>
</dbReference>
<dbReference type="PANTHER" id="PTHR11575">
    <property type="entry name" value="5'-NUCLEOTIDASE-RELATED"/>
    <property type="match status" value="1"/>
</dbReference>
<dbReference type="GeneID" id="42855435"/>
<dbReference type="Pfam" id="PF00149">
    <property type="entry name" value="Metallophos"/>
    <property type="match status" value="1"/>
</dbReference>
<keyword evidence="2" id="KW-0547">Nucleotide-binding</keyword>
<reference evidence="5" key="1">
    <citation type="submission" date="2015-02" db="EMBL/GenBank/DDBJ databases">
        <title>A novel member of the family Ruminococcaceae isolated from human feces.</title>
        <authorList>
            <person name="Shkoporov A.N."/>
            <person name="Chaplin A.V."/>
            <person name="Motuzova O.V."/>
            <person name="Kafarskaia L.I."/>
            <person name="Khokhlova E.V."/>
            <person name="Efimov B.A."/>
        </authorList>
    </citation>
    <scope>NUCLEOTIDE SEQUENCE [LARGE SCALE GENOMIC DNA]</scope>
    <source>
        <strain evidence="5">585-1</strain>
    </source>
</reference>
<evidence type="ECO:0000313" key="5">
    <source>
        <dbReference type="EMBL" id="KJF41049.1"/>
    </source>
</evidence>
<dbReference type="Pfam" id="PF02872">
    <property type="entry name" value="5_nucleotid_C"/>
    <property type="match status" value="1"/>
</dbReference>
<comment type="similarity">
    <text evidence="2">Belongs to the 5'-nucleotidase family.</text>
</comment>